<evidence type="ECO:0000313" key="2">
    <source>
        <dbReference type="EMBL" id="KAH0572999.1"/>
    </source>
</evidence>
<dbReference type="AlphaFoldDB" id="A0A9P8LR52"/>
<accession>A0A9P8LR52</accession>
<comment type="caution">
    <text evidence="2">The sequence shown here is derived from an EMBL/GenBank/DDBJ whole genome shotgun (WGS) entry which is preliminary data.</text>
</comment>
<protein>
    <submittedName>
        <fullName evidence="2">Uncharacterized protein</fullName>
    </submittedName>
</protein>
<sequence>MTSPLNFFTFTPAGCNLDYIQVPPRSPQKPSPMVSQSPHRQRIRRNAASMLLRGGFQLPPQLGALHTVETLGQSARLPSLRAPLPRQFSDGQVQPGAAGFQ</sequence>
<reference evidence="2" key="2">
    <citation type="submission" date="2020-12" db="EMBL/GenBank/DDBJ databases">
        <title>New Spironucleus salmonicida genome in near-complete chromosomes.</title>
        <authorList>
            <person name="Xu F."/>
            <person name="Kurt Z."/>
            <person name="Jimenez-Gonzalez A."/>
            <person name="Astvaldsson A."/>
            <person name="Andersson J.O."/>
            <person name="Svard S.G."/>
        </authorList>
    </citation>
    <scope>NUCLEOTIDE SEQUENCE</scope>
    <source>
        <strain evidence="2">ATCC 50377</strain>
    </source>
</reference>
<dbReference type="EMBL" id="AUWU02000005">
    <property type="protein sequence ID" value="KAH0572999.1"/>
    <property type="molecule type" value="Genomic_DNA"/>
</dbReference>
<organism evidence="2 4">
    <name type="scientific">Spironucleus salmonicida</name>
    <dbReference type="NCBI Taxonomy" id="348837"/>
    <lineage>
        <taxon>Eukaryota</taxon>
        <taxon>Metamonada</taxon>
        <taxon>Diplomonadida</taxon>
        <taxon>Hexamitidae</taxon>
        <taxon>Hexamitinae</taxon>
        <taxon>Spironucleus</taxon>
    </lineage>
</organism>
<evidence type="ECO:0000313" key="4">
    <source>
        <dbReference type="Proteomes" id="UP000018208"/>
    </source>
</evidence>
<evidence type="ECO:0000256" key="1">
    <source>
        <dbReference type="SAM" id="MobiDB-lite"/>
    </source>
</evidence>
<dbReference type="GeneID" id="94299137"/>
<gene>
    <name evidence="2" type="ORF">SS50377_25114</name>
    <name evidence="3" type="ORF">SS50377_25120</name>
</gene>
<name>A0A9P8LR52_9EUKA</name>
<keyword evidence="4" id="KW-1185">Reference proteome</keyword>
<dbReference type="Proteomes" id="UP000018208">
    <property type="component" value="Unassembled WGS sequence"/>
</dbReference>
<evidence type="ECO:0000313" key="3">
    <source>
        <dbReference type="EMBL" id="KAH0573004.1"/>
    </source>
</evidence>
<feature type="region of interest" description="Disordered" evidence="1">
    <location>
        <begin position="81"/>
        <end position="101"/>
    </location>
</feature>
<reference evidence="2" key="1">
    <citation type="journal article" date="2014" name="PLoS Genet.">
        <title>The Genome of Spironucleus salmonicida Highlights a Fish Pathogen Adapted to Fluctuating Environments.</title>
        <authorList>
            <person name="Xu F."/>
            <person name="Jerlstrom-Hultqvist J."/>
            <person name="Einarsson E."/>
            <person name="Astvaldsson A."/>
            <person name="Svard S.G."/>
            <person name="Andersson J.O."/>
        </authorList>
    </citation>
    <scope>NUCLEOTIDE SEQUENCE</scope>
    <source>
        <strain evidence="2">ATCC 50377</strain>
    </source>
</reference>
<dbReference type="RefSeq" id="XP_067763772.1">
    <property type="nucleotide sequence ID" value="XM_067908951.1"/>
</dbReference>
<dbReference type="EMBL" id="AUWU02000005">
    <property type="protein sequence ID" value="KAH0573004.1"/>
    <property type="molecule type" value="Genomic_DNA"/>
</dbReference>
<dbReference type="KEGG" id="ssao:94299137"/>
<proteinExistence type="predicted"/>